<evidence type="ECO:0000313" key="3">
    <source>
        <dbReference type="EMBL" id="GEU63639.1"/>
    </source>
</evidence>
<protein>
    <submittedName>
        <fullName evidence="3">Ribonuclease H-like domain-containing protein</fullName>
    </submittedName>
</protein>
<name>A0A6L2LR73_TANCI</name>
<accession>A0A6L2LR73</accession>
<comment type="caution">
    <text evidence="3">The sequence shown here is derived from an EMBL/GenBank/DDBJ whole genome shotgun (WGS) entry which is preliminary data.</text>
</comment>
<dbReference type="Pfam" id="PF07727">
    <property type="entry name" value="RVT_2"/>
    <property type="match status" value="1"/>
</dbReference>
<sequence>MVTRVKAGIFKPLKRMNCYVTTTSPLLRSHVYALRDLNWKEAMLDEYNTLITNGTWVLVPLPANVNVVRSMWLFKHKFNANGLLSRYKARLVANGRSQQQGIDCDETFSLVVKLATIHTVLSLAVSRDWPIHQLDRSLYGLKQASRAWFQRFASYATRVDFQHSKTDSSLFFFHRGSDIAYLLLYVDDIMFTASSSAFLQRIIAFLHKSKLGLDGDPVSDPTLYRSLIGAFQYLTFTRLDLSYAIQHVCLYMHDPHDPHFTALKRILCYVRGTLDYGLQLHVSSTTQLSAYIDADWVGCPVTLSRSSAEAEYRGVTNVVAETAWIRNLICELHTPLFTATLVYCDNVSVVYMSANPVQRQRTKHIEIDIHFVRDFVASGQVRVLRAPSRFHVSTSRVGTTLPLKRNKESMGESASKKPELFLGMLPKNSPVPPSGPSKRHN</sequence>
<proteinExistence type="predicted"/>
<dbReference type="PANTHER" id="PTHR11439:SF524">
    <property type="entry name" value="RNA-DIRECTED DNA POLYMERASE, PROTEIN KINASE RLK-PELLE-DLSV FAMILY"/>
    <property type="match status" value="1"/>
</dbReference>
<dbReference type="CDD" id="cd09272">
    <property type="entry name" value="RNase_HI_RT_Ty1"/>
    <property type="match status" value="1"/>
</dbReference>
<organism evidence="3">
    <name type="scientific">Tanacetum cinerariifolium</name>
    <name type="common">Dalmatian daisy</name>
    <name type="synonym">Chrysanthemum cinerariifolium</name>
    <dbReference type="NCBI Taxonomy" id="118510"/>
    <lineage>
        <taxon>Eukaryota</taxon>
        <taxon>Viridiplantae</taxon>
        <taxon>Streptophyta</taxon>
        <taxon>Embryophyta</taxon>
        <taxon>Tracheophyta</taxon>
        <taxon>Spermatophyta</taxon>
        <taxon>Magnoliopsida</taxon>
        <taxon>eudicotyledons</taxon>
        <taxon>Gunneridae</taxon>
        <taxon>Pentapetalae</taxon>
        <taxon>asterids</taxon>
        <taxon>campanulids</taxon>
        <taxon>Asterales</taxon>
        <taxon>Asteraceae</taxon>
        <taxon>Asteroideae</taxon>
        <taxon>Anthemideae</taxon>
        <taxon>Anthemidinae</taxon>
        <taxon>Tanacetum</taxon>
    </lineage>
</organism>
<gene>
    <name evidence="3" type="ORF">Tci_035617</name>
</gene>
<dbReference type="InterPro" id="IPR043502">
    <property type="entry name" value="DNA/RNA_pol_sf"/>
</dbReference>
<dbReference type="InterPro" id="IPR013103">
    <property type="entry name" value="RVT_2"/>
</dbReference>
<dbReference type="EMBL" id="BKCJ010004883">
    <property type="protein sequence ID" value="GEU63639.1"/>
    <property type="molecule type" value="Genomic_DNA"/>
</dbReference>
<evidence type="ECO:0000259" key="2">
    <source>
        <dbReference type="Pfam" id="PF07727"/>
    </source>
</evidence>
<feature type="compositionally biased region" description="Basic and acidic residues" evidence="1">
    <location>
        <begin position="405"/>
        <end position="419"/>
    </location>
</feature>
<dbReference type="SUPFAM" id="SSF56672">
    <property type="entry name" value="DNA/RNA polymerases"/>
    <property type="match status" value="1"/>
</dbReference>
<feature type="region of interest" description="Disordered" evidence="1">
    <location>
        <begin position="401"/>
        <end position="441"/>
    </location>
</feature>
<dbReference type="PANTHER" id="PTHR11439">
    <property type="entry name" value="GAG-POL-RELATED RETROTRANSPOSON"/>
    <property type="match status" value="1"/>
</dbReference>
<feature type="domain" description="Reverse transcriptase Ty1/copia-type" evidence="2">
    <location>
        <begin position="53"/>
        <end position="135"/>
    </location>
</feature>
<reference evidence="3" key="1">
    <citation type="journal article" date="2019" name="Sci. Rep.">
        <title>Draft genome of Tanacetum cinerariifolium, the natural source of mosquito coil.</title>
        <authorList>
            <person name="Yamashiro T."/>
            <person name="Shiraishi A."/>
            <person name="Satake H."/>
            <person name="Nakayama K."/>
        </authorList>
    </citation>
    <scope>NUCLEOTIDE SEQUENCE</scope>
</reference>
<dbReference type="AlphaFoldDB" id="A0A6L2LR73"/>
<evidence type="ECO:0000256" key="1">
    <source>
        <dbReference type="SAM" id="MobiDB-lite"/>
    </source>
</evidence>